<accession>A0A4Z1HMK8</accession>
<sequence length="78" mass="8975">MALRPNYQKHGLVVDGTIEALYRAAHIAIQRDLELNPKEHKTTALMFHVLGTNCFSGLDNRYTCAPEYYPDPKKRRTD</sequence>
<protein>
    <submittedName>
        <fullName evidence="1">Uncharacterized protein</fullName>
    </submittedName>
</protein>
<evidence type="ECO:0000313" key="1">
    <source>
        <dbReference type="EMBL" id="TGO47960.1"/>
    </source>
</evidence>
<name>A0A4Z1HMK8_9HELO</name>
<organism evidence="1 2">
    <name type="scientific">Botryotinia narcissicola</name>
    <dbReference type="NCBI Taxonomy" id="278944"/>
    <lineage>
        <taxon>Eukaryota</taxon>
        <taxon>Fungi</taxon>
        <taxon>Dikarya</taxon>
        <taxon>Ascomycota</taxon>
        <taxon>Pezizomycotina</taxon>
        <taxon>Leotiomycetes</taxon>
        <taxon>Helotiales</taxon>
        <taxon>Sclerotiniaceae</taxon>
        <taxon>Botryotinia</taxon>
    </lineage>
</organism>
<dbReference type="OrthoDB" id="5126078at2759"/>
<evidence type="ECO:0000313" key="2">
    <source>
        <dbReference type="Proteomes" id="UP000297452"/>
    </source>
</evidence>
<keyword evidence="2" id="KW-1185">Reference proteome</keyword>
<gene>
    <name evidence="1" type="ORF">BOTNAR_0499g00030</name>
</gene>
<dbReference type="STRING" id="278944.A0A4Z1HMK8"/>
<proteinExistence type="predicted"/>
<comment type="caution">
    <text evidence="1">The sequence shown here is derived from an EMBL/GenBank/DDBJ whole genome shotgun (WGS) entry which is preliminary data.</text>
</comment>
<reference evidence="1 2" key="1">
    <citation type="submission" date="2017-12" db="EMBL/GenBank/DDBJ databases">
        <title>Comparative genomics of Botrytis spp.</title>
        <authorList>
            <person name="Valero-Jimenez C.A."/>
            <person name="Tapia P."/>
            <person name="Veloso J."/>
            <person name="Silva-Moreno E."/>
            <person name="Staats M."/>
            <person name="Valdes J.H."/>
            <person name="Van Kan J.A.L."/>
        </authorList>
    </citation>
    <scope>NUCLEOTIDE SEQUENCE [LARGE SCALE GENOMIC DNA]</scope>
    <source>
        <strain evidence="1 2">MUCL2120</strain>
    </source>
</reference>
<dbReference type="EMBL" id="PQXJ01000499">
    <property type="protein sequence ID" value="TGO47960.1"/>
    <property type="molecule type" value="Genomic_DNA"/>
</dbReference>
<dbReference type="AlphaFoldDB" id="A0A4Z1HMK8"/>
<dbReference type="Proteomes" id="UP000297452">
    <property type="component" value="Unassembled WGS sequence"/>
</dbReference>